<dbReference type="OrthoDB" id="282809at2"/>
<keyword evidence="1" id="KW-0732">Signal</keyword>
<feature type="signal peptide" evidence="1">
    <location>
        <begin position="1"/>
        <end position="27"/>
    </location>
</feature>
<evidence type="ECO:0000256" key="1">
    <source>
        <dbReference type="SAM" id="SignalP"/>
    </source>
</evidence>
<comment type="caution">
    <text evidence="2">The sequence shown here is derived from an EMBL/GenBank/DDBJ whole genome shotgun (WGS) entry which is preliminary data.</text>
</comment>
<evidence type="ECO:0000313" key="2">
    <source>
        <dbReference type="EMBL" id="TWU39048.1"/>
    </source>
</evidence>
<evidence type="ECO:0000313" key="3">
    <source>
        <dbReference type="Proteomes" id="UP000315471"/>
    </source>
</evidence>
<dbReference type="AlphaFoldDB" id="A0A5C6DQL9"/>
<accession>A0A5C6DQL9</accession>
<feature type="chain" id="PRO_5022903974" evidence="1">
    <location>
        <begin position="28"/>
        <end position="186"/>
    </location>
</feature>
<name>A0A5C6DQL9_9BACT</name>
<proteinExistence type="predicted"/>
<organism evidence="2 3">
    <name type="scientific">Novipirellula aureliae</name>
    <dbReference type="NCBI Taxonomy" id="2527966"/>
    <lineage>
        <taxon>Bacteria</taxon>
        <taxon>Pseudomonadati</taxon>
        <taxon>Planctomycetota</taxon>
        <taxon>Planctomycetia</taxon>
        <taxon>Pirellulales</taxon>
        <taxon>Pirellulaceae</taxon>
        <taxon>Novipirellula</taxon>
    </lineage>
</organism>
<sequence length="186" mass="20610" precursor="true">MRRQIINQLVCTAAVAMLATSVPSASAQSLGSGERIINSHVVSDTVVGGSAGSYVGDLANENPANDSSFDCESCGERFSVGDCGAGCVGRKYGQPDLFYNYFTQGNCNAVNAQMYTCPGPVSPHVGNTHFTYQPFYPEEMLYPHKNRFHNYYDNGRGMNRTRAVYWTPPVRTAMSNFYWNYLRLPR</sequence>
<dbReference type="RefSeq" id="WP_146601313.1">
    <property type="nucleotide sequence ID" value="NZ_SJPY01000006.1"/>
</dbReference>
<dbReference type="Proteomes" id="UP000315471">
    <property type="component" value="Unassembled WGS sequence"/>
</dbReference>
<dbReference type="EMBL" id="SJPY01000006">
    <property type="protein sequence ID" value="TWU39048.1"/>
    <property type="molecule type" value="Genomic_DNA"/>
</dbReference>
<protein>
    <submittedName>
        <fullName evidence="2">Uncharacterized protein</fullName>
    </submittedName>
</protein>
<gene>
    <name evidence="2" type="ORF">Q31b_41300</name>
</gene>
<keyword evidence="3" id="KW-1185">Reference proteome</keyword>
<reference evidence="2 3" key="1">
    <citation type="submission" date="2019-02" db="EMBL/GenBank/DDBJ databases">
        <title>Deep-cultivation of Planctomycetes and their phenomic and genomic characterization uncovers novel biology.</title>
        <authorList>
            <person name="Wiegand S."/>
            <person name="Jogler M."/>
            <person name="Boedeker C."/>
            <person name="Pinto D."/>
            <person name="Vollmers J."/>
            <person name="Rivas-Marin E."/>
            <person name="Kohn T."/>
            <person name="Peeters S.H."/>
            <person name="Heuer A."/>
            <person name="Rast P."/>
            <person name="Oberbeckmann S."/>
            <person name="Bunk B."/>
            <person name="Jeske O."/>
            <person name="Meyerdierks A."/>
            <person name="Storesund J.E."/>
            <person name="Kallscheuer N."/>
            <person name="Luecker S."/>
            <person name="Lage O.M."/>
            <person name="Pohl T."/>
            <person name="Merkel B.J."/>
            <person name="Hornburger P."/>
            <person name="Mueller R.-W."/>
            <person name="Bruemmer F."/>
            <person name="Labrenz M."/>
            <person name="Spormann A.M."/>
            <person name="Op Den Camp H."/>
            <person name="Overmann J."/>
            <person name="Amann R."/>
            <person name="Jetten M.S.M."/>
            <person name="Mascher T."/>
            <person name="Medema M.H."/>
            <person name="Devos D.P."/>
            <person name="Kaster A.-K."/>
            <person name="Ovreas L."/>
            <person name="Rohde M."/>
            <person name="Galperin M.Y."/>
            <person name="Jogler C."/>
        </authorList>
    </citation>
    <scope>NUCLEOTIDE SEQUENCE [LARGE SCALE GENOMIC DNA]</scope>
    <source>
        <strain evidence="2 3">Q31b</strain>
    </source>
</reference>